<accession>A0ABM4C3J7</accession>
<dbReference type="InterPro" id="IPR052958">
    <property type="entry name" value="IFN-induced_PKR_regulator"/>
</dbReference>
<dbReference type="PANTHER" id="PTHR46289:SF16">
    <property type="entry name" value="52 KDA REPRESSOR OF THE INHIBITOR OF THE PROTEIN KINASE"/>
    <property type="match status" value="1"/>
</dbReference>
<dbReference type="Pfam" id="PF14291">
    <property type="entry name" value="DUF4371"/>
    <property type="match status" value="1"/>
</dbReference>
<name>A0ABM4C3J7_HYDVU</name>
<dbReference type="InterPro" id="IPR025398">
    <property type="entry name" value="DUF4371"/>
</dbReference>
<dbReference type="GeneID" id="136081824"/>
<dbReference type="SMART" id="SM00597">
    <property type="entry name" value="ZnF_TTF"/>
    <property type="match status" value="1"/>
</dbReference>
<evidence type="ECO:0000259" key="1">
    <source>
        <dbReference type="SMART" id="SM00597"/>
    </source>
</evidence>
<dbReference type="Proteomes" id="UP001652625">
    <property type="component" value="Chromosome 06"/>
</dbReference>
<reference evidence="3" key="1">
    <citation type="submission" date="2025-08" db="UniProtKB">
        <authorList>
            <consortium name="RefSeq"/>
        </authorList>
    </citation>
    <scope>IDENTIFICATION</scope>
</reference>
<dbReference type="InterPro" id="IPR012337">
    <property type="entry name" value="RNaseH-like_sf"/>
</dbReference>
<dbReference type="CDD" id="cd22791">
    <property type="entry name" value="OTU_VRTN"/>
    <property type="match status" value="1"/>
</dbReference>
<keyword evidence="2" id="KW-1185">Reference proteome</keyword>
<evidence type="ECO:0000313" key="3">
    <source>
        <dbReference type="RefSeq" id="XP_065656128.1"/>
    </source>
</evidence>
<dbReference type="InterPro" id="IPR047273">
    <property type="entry name" value="VRTN_OTU_dom"/>
</dbReference>
<dbReference type="SUPFAM" id="SSF53098">
    <property type="entry name" value="Ribonuclease H-like"/>
    <property type="match status" value="1"/>
</dbReference>
<feature type="domain" description="TTF-type" evidence="1">
    <location>
        <begin position="388"/>
        <end position="479"/>
    </location>
</feature>
<sequence>MDLLLSNANKAKHLPNITTYKVKLRNNLKDLNSKFPVVNKDLLSLRNSELEAFIPMQKENEDYIVLKSMENGNCLYNSAALLINSSDKTHEILRLLTSVELFEKATFYSRYPIILNQVESKSFSSLSSVFMACVSFESSDSFTELNDINISELIKKEAYNNCRNNKFASFLCLIALSTVLNKQIRSVYPEFGLEKYKKLFNVSIYPRGDHKTNKEILSILWCNTDCRSISKDKDMWSPNHFVPIVKREVLCLKKFVKSDLKRGSCSVLPSVLSHSSVTTKVLNLSCQPPKNPFSNKKSLVHTHIKFCIDNETKIVDVSIDITPNPILVNCIPCTSDQPSSLPFYDVSTYYERGRHLSAGKDDSMLLDLVNKIFIPNLSFVFPVTSEKKKQSFLHKWLLEYSWLAYSQIEDGAYCLPCTLLGSRIPNNTTIINFIQKPFKIWGNATRAYMDHNNNCRLHEMSMHCLNMLQSRSNSKKNLIEVDIDNLRKKLIISNRNKLIPIIKTIIFLGRNDIAFRGHRDDSKYHPQIGETCKDNIGIGNFVELLNFRIEAGDKVLEHHIRSAPKNATYISKTAQNELIECCGKTIEEVLIKKIKKSDYFSILCDGASDCSNVEQLSLVIRYIDCDNVICEDFLRFIECKSGTTGLCLAQNIIYAIDDLGLDIQKCRGQGYDGAGAMSGKLKGISSRIKLINSKAIFVHCACHKLNLVISKSCNVQSVRNALDQIKDISYFFNLSPKRASCLNKFIFPGQAKLIDTCRTRCVQKLKGLDVFFDNYISVFHSMKEMAYNEGKSYNIDTSSKASCFLNLMTNFSFIVSLVLTKRIMDYFYAITVVLQTKAFDISQQCNEINCLKTQILDLKKNIDVYHNEWYLIALDLAKTLDVSEVKPRLCGRQVYRDNYPSDTVSDYFKYSITSPLLDHLINELEDRFDEGEMIVYKGLSGIPATVVKKNKEKCFWKSDFMEFLHFYISDMPHPTSIHAELDLWETFWNNQSVIPSTISETLKSIDMRGFPNIREGFLIMGTIPITTCECERSISVIRRLKTYMRSRMTESRFNSFALMSIHQEIIPDVERVLNIFSVLGERRLELVFT</sequence>
<proteinExistence type="predicted"/>
<organism evidence="2 3">
    <name type="scientific">Hydra vulgaris</name>
    <name type="common">Hydra</name>
    <name type="synonym">Hydra attenuata</name>
    <dbReference type="NCBI Taxonomy" id="6087"/>
    <lineage>
        <taxon>Eukaryota</taxon>
        <taxon>Metazoa</taxon>
        <taxon>Cnidaria</taxon>
        <taxon>Hydrozoa</taxon>
        <taxon>Hydroidolina</taxon>
        <taxon>Anthoathecata</taxon>
        <taxon>Aplanulata</taxon>
        <taxon>Hydridae</taxon>
        <taxon>Hydra</taxon>
    </lineage>
</organism>
<evidence type="ECO:0000313" key="2">
    <source>
        <dbReference type="Proteomes" id="UP001652625"/>
    </source>
</evidence>
<dbReference type="InterPro" id="IPR006580">
    <property type="entry name" value="Znf_TTF"/>
</dbReference>
<dbReference type="PANTHER" id="PTHR46289">
    <property type="entry name" value="52 KDA REPRESSOR OF THE INHIBITOR OF THE PROTEIN KINASE-LIKE PROTEIN-RELATED"/>
    <property type="match status" value="1"/>
</dbReference>
<protein>
    <submittedName>
        <fullName evidence="3">52 kDa repressor of the inhibitor of the protein kinase-like</fullName>
    </submittedName>
</protein>
<dbReference type="RefSeq" id="XP_065656128.1">
    <property type="nucleotide sequence ID" value="XM_065800056.1"/>
</dbReference>
<gene>
    <name evidence="3" type="primary">LOC136081824</name>
</gene>